<dbReference type="Proteomes" id="UP000294933">
    <property type="component" value="Unassembled WGS sequence"/>
</dbReference>
<gene>
    <name evidence="14" type="ORF">BD410DRAFT_847534</name>
</gene>
<keyword evidence="5" id="KW-0547">Nucleotide-binding</keyword>
<evidence type="ECO:0000259" key="13">
    <source>
        <dbReference type="Pfam" id="PF01406"/>
    </source>
</evidence>
<dbReference type="PRINTS" id="PR00983">
    <property type="entry name" value="TRNASYNTHCYS"/>
</dbReference>
<dbReference type="VEuPathDB" id="FungiDB:BD410DRAFT_847534"/>
<accession>A0A4V3AZH1</accession>
<evidence type="ECO:0000256" key="6">
    <source>
        <dbReference type="ARBA" id="ARBA00022833"/>
    </source>
</evidence>
<evidence type="ECO:0000313" key="14">
    <source>
        <dbReference type="EMBL" id="TDL29078.1"/>
    </source>
</evidence>
<reference evidence="14 15" key="1">
    <citation type="submission" date="2018-06" db="EMBL/GenBank/DDBJ databases">
        <title>A transcriptomic atlas of mushroom development highlights an independent origin of complex multicellularity.</title>
        <authorList>
            <consortium name="DOE Joint Genome Institute"/>
            <person name="Krizsan K."/>
            <person name="Almasi E."/>
            <person name="Merenyi Z."/>
            <person name="Sahu N."/>
            <person name="Viragh M."/>
            <person name="Koszo T."/>
            <person name="Mondo S."/>
            <person name="Kiss B."/>
            <person name="Balint B."/>
            <person name="Kues U."/>
            <person name="Barry K."/>
            <person name="Hegedus J.C."/>
            <person name="Henrissat B."/>
            <person name="Johnson J."/>
            <person name="Lipzen A."/>
            <person name="Ohm R."/>
            <person name="Nagy I."/>
            <person name="Pangilinan J."/>
            <person name="Yan J."/>
            <person name="Xiong Y."/>
            <person name="Grigoriev I.V."/>
            <person name="Hibbett D.S."/>
            <person name="Nagy L.G."/>
        </authorList>
    </citation>
    <scope>NUCLEOTIDE SEQUENCE [LARGE SCALE GENOMIC DNA]</scope>
    <source>
        <strain evidence="14 15">SZMC22713</strain>
    </source>
</reference>
<keyword evidence="4" id="KW-0479">Metal-binding</keyword>
<dbReference type="InterPro" id="IPR014729">
    <property type="entry name" value="Rossmann-like_a/b/a_fold"/>
</dbReference>
<evidence type="ECO:0000256" key="10">
    <source>
        <dbReference type="ARBA" id="ARBA00031499"/>
    </source>
</evidence>
<evidence type="ECO:0000256" key="2">
    <source>
        <dbReference type="ARBA" id="ARBA00012832"/>
    </source>
</evidence>
<dbReference type="Gene3D" id="1.20.120.1910">
    <property type="entry name" value="Cysteine-tRNA ligase, C-terminal anti-codon recognition domain"/>
    <property type="match status" value="1"/>
</dbReference>
<evidence type="ECO:0000256" key="8">
    <source>
        <dbReference type="ARBA" id="ARBA00022917"/>
    </source>
</evidence>
<evidence type="ECO:0000256" key="11">
    <source>
        <dbReference type="SAM" id="Coils"/>
    </source>
</evidence>
<name>A0A4V3AZH1_9AGAM</name>
<evidence type="ECO:0000256" key="3">
    <source>
        <dbReference type="ARBA" id="ARBA00022598"/>
    </source>
</evidence>
<dbReference type="Gene3D" id="3.40.50.620">
    <property type="entry name" value="HUPs"/>
    <property type="match status" value="1"/>
</dbReference>
<dbReference type="GO" id="GO:0006423">
    <property type="term" value="P:cysteinyl-tRNA aminoacylation"/>
    <property type="evidence" value="ECO:0007669"/>
    <property type="project" value="InterPro"/>
</dbReference>
<dbReference type="Pfam" id="PF01406">
    <property type="entry name" value="tRNA-synt_1e"/>
    <property type="match status" value="1"/>
</dbReference>
<feature type="domain" description="tRNA synthetases class I catalytic" evidence="13">
    <location>
        <begin position="42"/>
        <end position="486"/>
    </location>
</feature>
<evidence type="ECO:0000256" key="7">
    <source>
        <dbReference type="ARBA" id="ARBA00022840"/>
    </source>
</evidence>
<dbReference type="SUPFAM" id="SSF52374">
    <property type="entry name" value="Nucleotidylyl transferase"/>
    <property type="match status" value="1"/>
</dbReference>
<feature type="coiled-coil region" evidence="11">
    <location>
        <begin position="714"/>
        <end position="741"/>
    </location>
</feature>
<protein>
    <recommendedName>
        <fullName evidence="2">cysteine--tRNA ligase</fullName>
        <ecNumber evidence="2">6.1.1.16</ecNumber>
    </recommendedName>
    <alternativeName>
        <fullName evidence="10">Cysteinyl-tRNA synthetase</fullName>
    </alternativeName>
</protein>
<dbReference type="STRING" id="50990.A0A4V3AZH1"/>
<evidence type="ECO:0000256" key="4">
    <source>
        <dbReference type="ARBA" id="ARBA00022723"/>
    </source>
</evidence>
<dbReference type="OrthoDB" id="438179at2759"/>
<evidence type="ECO:0000256" key="5">
    <source>
        <dbReference type="ARBA" id="ARBA00022741"/>
    </source>
</evidence>
<dbReference type="GO" id="GO:0046872">
    <property type="term" value="F:metal ion binding"/>
    <property type="evidence" value="ECO:0007669"/>
    <property type="project" value="UniProtKB-KW"/>
</dbReference>
<keyword evidence="11" id="KW-0175">Coiled coil</keyword>
<dbReference type="FunFam" id="3.40.50.620:FF:000186">
    <property type="entry name" value="Putative Cysteinyl-tRNA synthetase"/>
    <property type="match status" value="1"/>
</dbReference>
<comment type="cofactor">
    <cofactor evidence="1">
        <name>Zn(2+)</name>
        <dbReference type="ChEBI" id="CHEBI:29105"/>
    </cofactor>
</comment>
<keyword evidence="9 14" id="KW-0030">Aminoacyl-tRNA synthetase</keyword>
<feature type="region of interest" description="Disordered" evidence="12">
    <location>
        <begin position="300"/>
        <end position="337"/>
    </location>
</feature>
<dbReference type="NCBIfam" id="TIGR00435">
    <property type="entry name" value="cysS"/>
    <property type="match status" value="1"/>
</dbReference>
<dbReference type="InterPro" id="IPR032678">
    <property type="entry name" value="tRNA-synt_1_cat_dom"/>
</dbReference>
<dbReference type="HAMAP" id="MF_00041">
    <property type="entry name" value="Cys_tRNA_synth"/>
    <property type="match status" value="1"/>
</dbReference>
<keyword evidence="3" id="KW-0436">Ligase</keyword>
<dbReference type="PANTHER" id="PTHR10890">
    <property type="entry name" value="CYSTEINYL-TRNA SYNTHETASE"/>
    <property type="match status" value="1"/>
</dbReference>
<sequence length="800" mass="90169">MSARRPAWSQPDARPGLSIPPIFIYNSLTRSKTPFVPVDPSGKRVVWYCCGPTVYDAAHLGHARNYVANDVIRRILQDYFNYDVVFVQNVTDIIDRARQRYFFGEYRSQHLSIDDQVFKTSHEAVAYYIKETAGLPDGLDVRNFTELTLPFAFLYERSLLSDEEIILKNRLSVLSRATSMLDDMSRVVPTTDDDIENFYATLEPVLSEFLGSTLKETITEDMSHIFSDFAQYWELDFNGDLRRLNCLTPTITTRVSEFIPENISFVRGIMDNGFAYPIPGGTVYFDVEAFRSAGHCYPKLEPDNGNRADGNASSASESPASTESGPHATLPPGDDSDEILREKRLKKNQQDFALWKKSRAGEPSWDSPWGKGRPGWHIECSAMCSHVLGSKVDIHSGGIDLAFPHHDNELAQSEAYWSSRDEYGGQQWVNYFIHIGHLSISGSKMSKSLKNFISIRDALSNTGGWTARSFRIVCMFGGWKAGMELSAGAKQKAIIWETTVTNFFAHINALVAEGNVLASIIREPFREEERWLHDQLAKAQKSMYDALCDSFNTALALEILAELIKSTNTYLMEHKKTSATPNAYFSLNAVREVAKWVMRIVNVFGLAAPSDGEHFGWTVPNASSGEYPRSSADAAMPYVQVLSKFRDRLKMLAIANPDSAISADLLALSDSVRDEQLIPLGVSLEDRNTTIGEPALIKFADPEDLLSAREEKKRQVAEREVHKLAIKLEREAAERERIEKAKVAPTTMFRTDEFIEWDDDGIPLRSQDGAEITKSKRKTLRKAWERQKLMHEAWLSQNDA</sequence>
<dbReference type="PANTHER" id="PTHR10890:SF3">
    <property type="entry name" value="CYSTEINE--TRNA LIGASE, CYTOPLASMIC"/>
    <property type="match status" value="1"/>
</dbReference>
<keyword evidence="15" id="KW-1185">Reference proteome</keyword>
<dbReference type="EC" id="6.1.1.16" evidence="2"/>
<evidence type="ECO:0000256" key="12">
    <source>
        <dbReference type="SAM" id="MobiDB-lite"/>
    </source>
</evidence>
<dbReference type="InterPro" id="IPR024909">
    <property type="entry name" value="Cys-tRNA/MSH_ligase"/>
</dbReference>
<organism evidence="14 15">
    <name type="scientific">Rickenella mellea</name>
    <dbReference type="NCBI Taxonomy" id="50990"/>
    <lineage>
        <taxon>Eukaryota</taxon>
        <taxon>Fungi</taxon>
        <taxon>Dikarya</taxon>
        <taxon>Basidiomycota</taxon>
        <taxon>Agaricomycotina</taxon>
        <taxon>Agaricomycetes</taxon>
        <taxon>Hymenochaetales</taxon>
        <taxon>Rickenellaceae</taxon>
        <taxon>Rickenella</taxon>
    </lineage>
</organism>
<keyword evidence="8" id="KW-0648">Protein biosynthesis</keyword>
<evidence type="ECO:0000256" key="1">
    <source>
        <dbReference type="ARBA" id="ARBA00001947"/>
    </source>
</evidence>
<evidence type="ECO:0000256" key="9">
    <source>
        <dbReference type="ARBA" id="ARBA00023146"/>
    </source>
</evidence>
<dbReference type="SUPFAM" id="SSF47323">
    <property type="entry name" value="Anticodon-binding domain of a subclass of class I aminoacyl-tRNA synthetases"/>
    <property type="match status" value="1"/>
</dbReference>
<dbReference type="InterPro" id="IPR015803">
    <property type="entry name" value="Cys-tRNA-ligase"/>
</dbReference>
<dbReference type="InterPro" id="IPR009080">
    <property type="entry name" value="tRNAsynth_Ia_anticodon-bd"/>
</dbReference>
<dbReference type="EMBL" id="ML170156">
    <property type="protein sequence ID" value="TDL29078.1"/>
    <property type="molecule type" value="Genomic_DNA"/>
</dbReference>
<keyword evidence="7" id="KW-0067">ATP-binding</keyword>
<keyword evidence="6" id="KW-0862">Zinc</keyword>
<dbReference type="GO" id="GO:0005524">
    <property type="term" value="F:ATP binding"/>
    <property type="evidence" value="ECO:0007669"/>
    <property type="project" value="UniProtKB-KW"/>
</dbReference>
<dbReference type="GO" id="GO:0005737">
    <property type="term" value="C:cytoplasm"/>
    <property type="evidence" value="ECO:0007669"/>
    <property type="project" value="TreeGrafter"/>
</dbReference>
<evidence type="ECO:0000313" key="15">
    <source>
        <dbReference type="Proteomes" id="UP000294933"/>
    </source>
</evidence>
<proteinExistence type="inferred from homology"/>
<feature type="compositionally biased region" description="Low complexity" evidence="12">
    <location>
        <begin position="312"/>
        <end position="324"/>
    </location>
</feature>
<dbReference type="GO" id="GO:0004817">
    <property type="term" value="F:cysteine-tRNA ligase activity"/>
    <property type="evidence" value="ECO:0007669"/>
    <property type="project" value="UniProtKB-EC"/>
</dbReference>
<dbReference type="AlphaFoldDB" id="A0A4V3AZH1"/>